<gene>
    <name evidence="1" type="ORF">A3B04_00285</name>
</gene>
<sequence length="179" mass="20989">MGLIYFLFLYSLNKIMKEKNIPSSEEMKKAEEIMTEKQAEMSKEREATFEAGANTGHKEILELSKDEFGQRKDDEKFADKIGLTGEFRKLYIEGKFGDARHGIICPRPGITEEQILEFIEKMPEVNEYEASFNIISEKIIQKLVSKFPRVWFKYFGNFGSKREYWRNKVKEIGGRLDSY</sequence>
<dbReference type="Proteomes" id="UP000177126">
    <property type="component" value="Unassembled WGS sequence"/>
</dbReference>
<proteinExistence type="predicted"/>
<accession>A0A1G2FPB1</accession>
<name>A0A1G2FPB1_9BACT</name>
<organism evidence="1 2">
    <name type="scientific">Candidatus Portnoybacteria bacterium RIFCSPLOWO2_02_FULL_39_11</name>
    <dbReference type="NCBI Taxonomy" id="1802001"/>
    <lineage>
        <taxon>Bacteria</taxon>
        <taxon>Candidatus Portnoyibacteriota</taxon>
    </lineage>
</organism>
<comment type="caution">
    <text evidence="1">The sequence shown here is derived from an EMBL/GenBank/DDBJ whole genome shotgun (WGS) entry which is preliminary data.</text>
</comment>
<protein>
    <submittedName>
        <fullName evidence="1">Uncharacterized protein</fullName>
    </submittedName>
</protein>
<dbReference type="AlphaFoldDB" id="A0A1G2FPB1"/>
<evidence type="ECO:0000313" key="1">
    <source>
        <dbReference type="EMBL" id="OGZ39632.1"/>
    </source>
</evidence>
<evidence type="ECO:0000313" key="2">
    <source>
        <dbReference type="Proteomes" id="UP000177126"/>
    </source>
</evidence>
<dbReference type="EMBL" id="MHNF01000050">
    <property type="protein sequence ID" value="OGZ39632.1"/>
    <property type="molecule type" value="Genomic_DNA"/>
</dbReference>
<reference evidence="1 2" key="1">
    <citation type="journal article" date="2016" name="Nat. Commun.">
        <title>Thousands of microbial genomes shed light on interconnected biogeochemical processes in an aquifer system.</title>
        <authorList>
            <person name="Anantharaman K."/>
            <person name="Brown C.T."/>
            <person name="Hug L.A."/>
            <person name="Sharon I."/>
            <person name="Castelle C.J."/>
            <person name="Probst A.J."/>
            <person name="Thomas B.C."/>
            <person name="Singh A."/>
            <person name="Wilkins M.J."/>
            <person name="Karaoz U."/>
            <person name="Brodie E.L."/>
            <person name="Williams K.H."/>
            <person name="Hubbard S.S."/>
            <person name="Banfield J.F."/>
        </authorList>
    </citation>
    <scope>NUCLEOTIDE SEQUENCE [LARGE SCALE GENOMIC DNA]</scope>
</reference>